<evidence type="ECO:0000256" key="1">
    <source>
        <dbReference type="SAM" id="MobiDB-lite"/>
    </source>
</evidence>
<protein>
    <submittedName>
        <fullName evidence="3">Four helix bundle protein</fullName>
    </submittedName>
</protein>
<feature type="domain" description="bAvd-like" evidence="2">
    <location>
        <begin position="13"/>
        <end position="111"/>
    </location>
</feature>
<comment type="caution">
    <text evidence="3">The sequence shown here is derived from an EMBL/GenBank/DDBJ whole genome shotgun (WGS) entry which is preliminary data.</text>
</comment>
<feature type="region of interest" description="Disordered" evidence="1">
    <location>
        <begin position="103"/>
        <end position="124"/>
    </location>
</feature>
<dbReference type="InterPro" id="IPR036583">
    <property type="entry name" value="23S_rRNA_IVS_sf"/>
</dbReference>
<reference evidence="3 4" key="1">
    <citation type="submission" date="2016-10" db="EMBL/GenBank/DDBJ databases">
        <title>Updated version of Genome Assembly of Janthinobacterium lividum ERGS5:01.</title>
        <authorList>
            <person name="Kumar R."/>
            <person name="Acharya V."/>
            <person name="Singh D."/>
        </authorList>
    </citation>
    <scope>NUCLEOTIDE SEQUENCE [LARGE SCALE GENOMIC DNA]</scope>
    <source>
        <strain evidence="3 4">ERGS5:01</strain>
    </source>
</reference>
<feature type="compositionally biased region" description="Low complexity" evidence="1">
    <location>
        <begin position="112"/>
        <end position="124"/>
    </location>
</feature>
<dbReference type="Gene3D" id="1.20.1440.60">
    <property type="entry name" value="23S rRNA-intervening sequence"/>
    <property type="match status" value="1"/>
</dbReference>
<name>A0A1E8PPC6_9BURK</name>
<proteinExistence type="predicted"/>
<evidence type="ECO:0000313" key="4">
    <source>
        <dbReference type="Proteomes" id="UP000092634"/>
    </source>
</evidence>
<dbReference type="AlphaFoldDB" id="A0A1E8PPC6"/>
<evidence type="ECO:0000259" key="2">
    <source>
        <dbReference type="Pfam" id="PF22296"/>
    </source>
</evidence>
<dbReference type="Proteomes" id="UP000092634">
    <property type="component" value="Unassembled WGS sequence"/>
</dbReference>
<gene>
    <name evidence="3" type="ORF">BA896_000360</name>
</gene>
<dbReference type="CDD" id="cd16376">
    <property type="entry name" value="Avd_like"/>
    <property type="match status" value="1"/>
</dbReference>
<accession>A0A1E8PPC6</accession>
<evidence type="ECO:0000313" key="3">
    <source>
        <dbReference type="EMBL" id="OFJ47690.1"/>
    </source>
</evidence>
<dbReference type="Pfam" id="PF22296">
    <property type="entry name" value="bAvd"/>
    <property type="match status" value="1"/>
</dbReference>
<dbReference type="EMBL" id="MAQB02000001">
    <property type="protein sequence ID" value="OFJ47690.1"/>
    <property type="molecule type" value="Genomic_DNA"/>
</dbReference>
<organism evidence="3 4">
    <name type="scientific">Janthinobacterium lividum</name>
    <dbReference type="NCBI Taxonomy" id="29581"/>
    <lineage>
        <taxon>Bacteria</taxon>
        <taxon>Pseudomonadati</taxon>
        <taxon>Pseudomonadota</taxon>
        <taxon>Betaproteobacteria</taxon>
        <taxon>Burkholderiales</taxon>
        <taxon>Oxalobacteraceae</taxon>
        <taxon>Janthinobacterium</taxon>
    </lineage>
</organism>
<dbReference type="InterPro" id="IPR055360">
    <property type="entry name" value="bAvd"/>
</dbReference>
<sequence length="124" mass="13727">MANHTDLPISKVAYDLLVVATDLTKNMPRDCKASVGKEIRDECVRLTVLIFRANVAADKTPYLDKLLERTQVIELLFRLSKDLRFISVAQYARAIALTSMIGKQAGGWKKYAASSPASSRSRPG</sequence>